<proteinExistence type="predicted"/>
<accession>A0ABY4D4Z0</accession>
<evidence type="ECO:0000313" key="2">
    <source>
        <dbReference type="EMBL" id="UOG77407.1"/>
    </source>
</evidence>
<sequence>MLFLLQAPRRLFLLLAALWLATTSTVVAQSVKPLPTASELQKNLAIIAASTEGESEEIDRLLETTTRQLVTYLGTYDVTDAAAKDLGLDLTVGPNEDARLKVYTFSYSSGGTRGTIHRPVLQWKNAASKVFAYALHEECFFNEIHKLAMPGRSLYLLLGGEKGDSQCFASQALVVEVKGNYMLLPNSAFGTNSSLLLCNTEMAYEASKQSLRITFADRKLIIDDLNRLTQSGYRRKPGVKHLALQFRNGRFMQQP</sequence>
<dbReference type="RefSeq" id="WP_243803177.1">
    <property type="nucleotide sequence ID" value="NZ_CP094671.1"/>
</dbReference>
<geneLocation type="plasmid" evidence="2 3">
    <name>unnamed2</name>
</geneLocation>
<organism evidence="2 3">
    <name type="scientific">Hymenobacter tibetensis</name>
    <dbReference type="NCBI Taxonomy" id="497967"/>
    <lineage>
        <taxon>Bacteria</taxon>
        <taxon>Pseudomonadati</taxon>
        <taxon>Bacteroidota</taxon>
        <taxon>Cytophagia</taxon>
        <taxon>Cytophagales</taxon>
        <taxon>Hymenobacteraceae</taxon>
        <taxon>Hymenobacter</taxon>
    </lineage>
</organism>
<evidence type="ECO:0000256" key="1">
    <source>
        <dbReference type="SAM" id="SignalP"/>
    </source>
</evidence>
<name>A0ABY4D4Z0_9BACT</name>
<dbReference type="EMBL" id="CP094671">
    <property type="protein sequence ID" value="UOG77407.1"/>
    <property type="molecule type" value="Genomic_DNA"/>
</dbReference>
<dbReference type="Proteomes" id="UP000831113">
    <property type="component" value="Plasmid unnamed2"/>
</dbReference>
<feature type="signal peptide" evidence="1">
    <location>
        <begin position="1"/>
        <end position="28"/>
    </location>
</feature>
<feature type="chain" id="PRO_5047390041" evidence="1">
    <location>
        <begin position="29"/>
        <end position="255"/>
    </location>
</feature>
<keyword evidence="2" id="KW-0614">Plasmid</keyword>
<reference evidence="2 3" key="1">
    <citation type="submission" date="2022-03" db="EMBL/GenBank/DDBJ databases">
        <title>Hymenobactersp. isolated from the air.</title>
        <authorList>
            <person name="Won M."/>
            <person name="Kwon S.-W."/>
        </authorList>
    </citation>
    <scope>NUCLEOTIDE SEQUENCE [LARGE SCALE GENOMIC DNA]</scope>
    <source>
        <strain evidence="2 3">KACC 21982</strain>
        <plasmid evidence="2 3">unnamed2</plasmid>
    </source>
</reference>
<keyword evidence="3" id="KW-1185">Reference proteome</keyword>
<gene>
    <name evidence="2" type="ORF">MTX78_23985</name>
</gene>
<keyword evidence="1" id="KW-0732">Signal</keyword>
<protein>
    <submittedName>
        <fullName evidence="2">Uncharacterized protein</fullName>
    </submittedName>
</protein>
<evidence type="ECO:0000313" key="3">
    <source>
        <dbReference type="Proteomes" id="UP000831113"/>
    </source>
</evidence>